<feature type="non-terminal residue" evidence="4">
    <location>
        <position position="578"/>
    </location>
</feature>
<feature type="domain" description="N4BP1 first type I KH-domain" evidence="3">
    <location>
        <begin position="13"/>
        <end position="77"/>
    </location>
</feature>
<protein>
    <submittedName>
        <fullName evidence="4">Uncharacterized protein</fullName>
    </submittedName>
</protein>
<feature type="compositionally biased region" description="Pro residues" evidence="1">
    <location>
        <begin position="460"/>
        <end position="471"/>
    </location>
</feature>
<evidence type="ECO:0000256" key="1">
    <source>
        <dbReference type="SAM" id="MobiDB-lite"/>
    </source>
</evidence>
<sequence length="578" mass="65005">MRKMASGSRGLFEEFIVDTEQVSQITRAKSKIERMHEVRIKLKEEAKLDASSKRWIRVEGDVRDRMNAREYIIAMCQPCELYELPFNDKSREFLHEDNLEEIEKQTNACIELGDLNKVLIKGTDLAVTLAISSLENIIGQSNIETDGVIDSENDINKGAVAGPPSDWEKRLDSTFLRALSNASDGTCKFDDYHNTSAEVKMAILKTLNNELSDNVDENELFDHSGKQKSAGATSLHPIHIYGDDDLRDVTDSDNIQPEPVDTILEQLTDTVISPRKLSSKSNDTEEVKFLRNFGTSAGYSENIVDEGLLYCIDDKTAPCEFLDILKQLKDSKKSENDDDTPMEISDGTPNKSSAFPPPPQVPEGDQGQKDIGENDEDETRVLEPYQSSSGEDCMIMDVEEASLPVYIQPASPRAVNNYPQTQRQPIGAQPSPPRQANNYPPTQRQPLGPADNYARNHFPVNPPQRQEPPSGPREKRYIVIDGSNVAMHHGRGKIFSCKGVQLCVTCFVPAWRRYRPRPQNPISDQDILVELNERGLLEFTPARRLDNKLISSYDDRYVVELAETVEGIIVSNDQYRDL</sequence>
<dbReference type="Pfam" id="PF11977">
    <property type="entry name" value="RNase_Zc3h12a"/>
    <property type="match status" value="1"/>
</dbReference>
<dbReference type="InterPro" id="IPR056629">
    <property type="entry name" value="KH_N4BP1_1st"/>
</dbReference>
<feature type="non-terminal residue" evidence="4">
    <location>
        <position position="1"/>
    </location>
</feature>
<dbReference type="Gene3D" id="3.40.50.11980">
    <property type="match status" value="1"/>
</dbReference>
<reference evidence="4 5" key="1">
    <citation type="journal article" date="2016" name="PLoS ONE">
        <title>A First Insight into the Genome of the Filter-Feeder Mussel Mytilus galloprovincialis.</title>
        <authorList>
            <person name="Murgarella M."/>
            <person name="Puiu D."/>
            <person name="Novoa B."/>
            <person name="Figueras A."/>
            <person name="Posada D."/>
            <person name="Canchaya C."/>
        </authorList>
    </citation>
    <scope>NUCLEOTIDE SEQUENCE [LARGE SCALE GENOMIC DNA]</scope>
    <source>
        <tissue evidence="4">Muscle</tissue>
    </source>
</reference>
<name>A0A409V6Y8_MYTGA</name>
<organism evidence="4 5">
    <name type="scientific">Mytilus galloprovincialis</name>
    <name type="common">Mediterranean mussel</name>
    <dbReference type="NCBI Taxonomy" id="29158"/>
    <lineage>
        <taxon>Eukaryota</taxon>
        <taxon>Metazoa</taxon>
        <taxon>Spiralia</taxon>
        <taxon>Lophotrochozoa</taxon>
        <taxon>Mollusca</taxon>
        <taxon>Bivalvia</taxon>
        <taxon>Autobranchia</taxon>
        <taxon>Pteriomorphia</taxon>
        <taxon>Mytilida</taxon>
        <taxon>Mytiloidea</taxon>
        <taxon>Mytilidae</taxon>
        <taxon>Mytilinae</taxon>
        <taxon>Mytilus</taxon>
    </lineage>
</organism>
<accession>A0A409V6Y8</accession>
<proteinExistence type="predicted"/>
<evidence type="ECO:0000259" key="3">
    <source>
        <dbReference type="Pfam" id="PF23050"/>
    </source>
</evidence>
<keyword evidence="5" id="KW-1185">Reference proteome</keyword>
<dbReference type="SMR" id="A0A409V6Y8"/>
<feature type="region of interest" description="Disordered" evidence="1">
    <location>
        <begin position="415"/>
        <end position="475"/>
    </location>
</feature>
<feature type="compositionally biased region" description="Polar residues" evidence="1">
    <location>
        <begin position="434"/>
        <end position="445"/>
    </location>
</feature>
<dbReference type="GO" id="GO:0036464">
    <property type="term" value="C:cytoplasmic ribonucleoprotein granule"/>
    <property type="evidence" value="ECO:0007669"/>
    <property type="project" value="TreeGrafter"/>
</dbReference>
<dbReference type="PANTHER" id="PTHR12876">
    <property type="entry name" value="N4BP1-RELATED"/>
    <property type="match status" value="1"/>
</dbReference>
<dbReference type="GO" id="GO:0003729">
    <property type="term" value="F:mRNA binding"/>
    <property type="evidence" value="ECO:0007669"/>
    <property type="project" value="TreeGrafter"/>
</dbReference>
<evidence type="ECO:0000259" key="2">
    <source>
        <dbReference type="Pfam" id="PF11977"/>
    </source>
</evidence>
<dbReference type="Proteomes" id="UP000266721">
    <property type="component" value="Unassembled WGS sequence"/>
</dbReference>
<dbReference type="EMBL" id="KV603185">
    <property type="protein sequence ID" value="OPL20646.1"/>
    <property type="molecule type" value="Genomic_DNA"/>
</dbReference>
<dbReference type="Pfam" id="PF23050">
    <property type="entry name" value="KH_N4BP1_1st"/>
    <property type="match status" value="1"/>
</dbReference>
<gene>
    <name evidence="4" type="ORF">AM593_00412</name>
</gene>
<dbReference type="CDD" id="cd09032">
    <property type="entry name" value="KH-I_N4BP1_like_rpt1"/>
    <property type="match status" value="1"/>
</dbReference>
<feature type="region of interest" description="Disordered" evidence="1">
    <location>
        <begin position="331"/>
        <end position="392"/>
    </location>
</feature>
<dbReference type="GO" id="GO:0005634">
    <property type="term" value="C:nucleus"/>
    <property type="evidence" value="ECO:0007669"/>
    <property type="project" value="TreeGrafter"/>
</dbReference>
<dbReference type="AlphaFoldDB" id="A0A409V6Y8"/>
<dbReference type="InterPro" id="IPR051101">
    <property type="entry name" value="ZC3H12/N4BP1_RNase_Reg"/>
</dbReference>
<dbReference type="InterPro" id="IPR021869">
    <property type="entry name" value="RNase_Zc3h12_NYN"/>
</dbReference>
<dbReference type="GO" id="GO:0004521">
    <property type="term" value="F:RNA endonuclease activity"/>
    <property type="evidence" value="ECO:0007669"/>
    <property type="project" value="TreeGrafter"/>
</dbReference>
<evidence type="ECO:0000313" key="4">
    <source>
        <dbReference type="EMBL" id="OPL20646.1"/>
    </source>
</evidence>
<feature type="domain" description="RNase NYN" evidence="2">
    <location>
        <begin position="475"/>
        <end position="578"/>
    </location>
</feature>
<evidence type="ECO:0000313" key="5">
    <source>
        <dbReference type="Proteomes" id="UP000266721"/>
    </source>
</evidence>
<dbReference type="PANTHER" id="PTHR12876:SF35">
    <property type="entry name" value="LD08718P-RELATED"/>
    <property type="match status" value="1"/>
</dbReference>
<dbReference type="CDD" id="cd18719">
    <property type="entry name" value="PIN_Zc3h12a-N4BP1-like"/>
    <property type="match status" value="1"/>
</dbReference>